<organism evidence="1 2">
    <name type="scientific">Anaerovibrio lipolyticus</name>
    <dbReference type="NCBI Taxonomy" id="82374"/>
    <lineage>
        <taxon>Bacteria</taxon>
        <taxon>Bacillati</taxon>
        <taxon>Bacillota</taxon>
        <taxon>Negativicutes</taxon>
        <taxon>Selenomonadales</taxon>
        <taxon>Selenomonadaceae</taxon>
        <taxon>Anaerovibrio</taxon>
    </lineage>
</organism>
<comment type="caution">
    <text evidence="1">The sequence shown here is derived from an EMBL/GenBank/DDBJ whole genome shotgun (WGS) entry which is preliminary data.</text>
</comment>
<evidence type="ECO:0000313" key="2">
    <source>
        <dbReference type="Proteomes" id="UP000030993"/>
    </source>
</evidence>
<dbReference type="STRING" id="82374.NZ47_13635"/>
<dbReference type="RefSeq" id="WP_039212153.1">
    <property type="nucleotide sequence ID" value="NZ_JSCE01000251.1"/>
</dbReference>
<gene>
    <name evidence="1" type="ORF">NZ47_13635</name>
</gene>
<evidence type="ECO:0000313" key="1">
    <source>
        <dbReference type="EMBL" id="KHM47262.1"/>
    </source>
</evidence>
<name>A0A0B2JMZ1_9FIRM</name>
<reference evidence="1 2" key="1">
    <citation type="journal article" date="2013" name="PLoS ONE">
        <title>Identification and characterization of three novel lipases belonging to families II and V from Anaerovibrio lipolyticus 5ST.</title>
        <authorList>
            <person name="Prive F."/>
            <person name="Kaderbhai N.N."/>
            <person name="Girdwood S."/>
            <person name="Worgan H.J."/>
            <person name="Pinloche E."/>
            <person name="Scollan N.D."/>
            <person name="Huws S.A."/>
            <person name="Newbold C.J."/>
        </authorList>
    </citation>
    <scope>NUCLEOTIDE SEQUENCE [LARGE SCALE GENOMIC DNA]</scope>
    <source>
        <strain evidence="1 2">5S</strain>
    </source>
</reference>
<keyword evidence="2" id="KW-1185">Reference proteome</keyword>
<dbReference type="EMBL" id="JSCE01000251">
    <property type="protein sequence ID" value="KHM47262.1"/>
    <property type="molecule type" value="Genomic_DNA"/>
</dbReference>
<accession>A0A0B2JMZ1</accession>
<proteinExistence type="predicted"/>
<sequence length="134" mass="15125">MPSADNRVGIVQDLFRGKYENDTNSDFINSATTKELIKVLLKNNNIEKILLSCIAGSPPLLAVIGDVNKFLNKNKSDQDIFDRDGKIRDSWKQNVGKLVGSIAYFMGYTRNKEINFEGFSSYFTNASNFKRETS</sequence>
<protein>
    <submittedName>
        <fullName evidence="1">Uncharacterized protein</fullName>
    </submittedName>
</protein>
<dbReference type="Proteomes" id="UP000030993">
    <property type="component" value="Unassembled WGS sequence"/>
</dbReference>
<dbReference type="AlphaFoldDB" id="A0A0B2JMZ1"/>